<evidence type="ECO:0000313" key="3">
    <source>
        <dbReference type="Proteomes" id="UP000735302"/>
    </source>
</evidence>
<reference evidence="2 3" key="1">
    <citation type="journal article" date="2021" name="Elife">
        <title>Chloroplast acquisition without the gene transfer in kleptoplastic sea slugs, Plakobranchus ocellatus.</title>
        <authorList>
            <person name="Maeda T."/>
            <person name="Takahashi S."/>
            <person name="Yoshida T."/>
            <person name="Shimamura S."/>
            <person name="Takaki Y."/>
            <person name="Nagai Y."/>
            <person name="Toyoda A."/>
            <person name="Suzuki Y."/>
            <person name="Arimoto A."/>
            <person name="Ishii H."/>
            <person name="Satoh N."/>
            <person name="Nishiyama T."/>
            <person name="Hasebe M."/>
            <person name="Maruyama T."/>
            <person name="Minagawa J."/>
            <person name="Obokata J."/>
            <person name="Shigenobu S."/>
        </authorList>
    </citation>
    <scope>NUCLEOTIDE SEQUENCE [LARGE SCALE GENOMIC DNA]</scope>
</reference>
<keyword evidence="1" id="KW-0472">Membrane</keyword>
<evidence type="ECO:0000256" key="1">
    <source>
        <dbReference type="SAM" id="Phobius"/>
    </source>
</evidence>
<name>A0AAV4CIX0_9GAST</name>
<dbReference type="Proteomes" id="UP000735302">
    <property type="component" value="Unassembled WGS sequence"/>
</dbReference>
<accession>A0AAV4CIX0</accession>
<dbReference type="EMBL" id="BLXT01006426">
    <property type="protein sequence ID" value="GFO31760.1"/>
    <property type="molecule type" value="Genomic_DNA"/>
</dbReference>
<keyword evidence="1" id="KW-1133">Transmembrane helix</keyword>
<dbReference type="AlphaFoldDB" id="A0AAV4CIX0"/>
<keyword evidence="3" id="KW-1185">Reference proteome</keyword>
<comment type="caution">
    <text evidence="2">The sequence shown here is derived from an EMBL/GenBank/DDBJ whole genome shotgun (WGS) entry which is preliminary data.</text>
</comment>
<sequence length="125" mass="13301">MPYAKNNQDPTPGSPMLGLSVGPTLLLVILQGNTVMNVDSMTSAAAVAVAAVAVAAAAAFIQLHDEEAKHCDLRARQAAARYYVFLFSVVRLITYLTQRCPHSDRVLSAPVGSKGMGGGYPINRW</sequence>
<evidence type="ECO:0000313" key="2">
    <source>
        <dbReference type="EMBL" id="GFO31760.1"/>
    </source>
</evidence>
<proteinExistence type="predicted"/>
<protein>
    <submittedName>
        <fullName evidence="2">Uncharacterized protein</fullName>
    </submittedName>
</protein>
<keyword evidence="1" id="KW-0812">Transmembrane</keyword>
<gene>
    <name evidence="2" type="ORF">PoB_005826500</name>
</gene>
<organism evidence="2 3">
    <name type="scientific">Plakobranchus ocellatus</name>
    <dbReference type="NCBI Taxonomy" id="259542"/>
    <lineage>
        <taxon>Eukaryota</taxon>
        <taxon>Metazoa</taxon>
        <taxon>Spiralia</taxon>
        <taxon>Lophotrochozoa</taxon>
        <taxon>Mollusca</taxon>
        <taxon>Gastropoda</taxon>
        <taxon>Heterobranchia</taxon>
        <taxon>Euthyneura</taxon>
        <taxon>Panpulmonata</taxon>
        <taxon>Sacoglossa</taxon>
        <taxon>Placobranchoidea</taxon>
        <taxon>Plakobranchidae</taxon>
        <taxon>Plakobranchus</taxon>
    </lineage>
</organism>
<feature type="transmembrane region" description="Helical" evidence="1">
    <location>
        <begin position="42"/>
        <end position="60"/>
    </location>
</feature>
<feature type="transmembrane region" description="Helical" evidence="1">
    <location>
        <begin position="80"/>
        <end position="97"/>
    </location>
</feature>
<feature type="transmembrane region" description="Helical" evidence="1">
    <location>
        <begin position="12"/>
        <end position="30"/>
    </location>
</feature>